<reference evidence="16 17" key="1">
    <citation type="submission" date="2011-02" db="EMBL/GenBank/DDBJ databases">
        <authorList>
            <person name="Muzny D."/>
            <person name="Qin X."/>
            <person name="Deng J."/>
            <person name="Jiang H."/>
            <person name="Liu Y."/>
            <person name="Qu J."/>
            <person name="Song X.-Z."/>
            <person name="Zhang L."/>
            <person name="Thornton R."/>
            <person name="Coyle M."/>
            <person name="Francisco L."/>
            <person name="Jackson L."/>
            <person name="Javaid M."/>
            <person name="Korchina V."/>
            <person name="Kovar C."/>
            <person name="Mata R."/>
            <person name="Mathew T."/>
            <person name="Ngo R."/>
            <person name="Nguyen L."/>
            <person name="Nguyen N."/>
            <person name="Okwuonu G."/>
            <person name="Ongeri F."/>
            <person name="Pham C."/>
            <person name="Simmons D."/>
            <person name="Wilczek-Boney K."/>
            <person name="Hale W."/>
            <person name="Jakkamsetti A."/>
            <person name="Pham P."/>
            <person name="Ruth R."/>
            <person name="San Lucas F."/>
            <person name="Warren J."/>
            <person name="Zhang J."/>
            <person name="Zhao Z."/>
            <person name="Zhou C."/>
            <person name="Zhu D."/>
            <person name="Lee S."/>
            <person name="Bess C."/>
            <person name="Blankenburg K."/>
            <person name="Forbes L."/>
            <person name="Fu Q."/>
            <person name="Gubbala S."/>
            <person name="Hirani K."/>
            <person name="Jayaseelan J.C."/>
            <person name="Lara F."/>
            <person name="Munidasa M."/>
            <person name="Palculict T."/>
            <person name="Patil S."/>
            <person name="Pu L.-L."/>
            <person name="Saada N."/>
            <person name="Tang L."/>
            <person name="Weissenberger G."/>
            <person name="Zhu Y."/>
            <person name="Hemphill L."/>
            <person name="Shang Y."/>
            <person name="Youmans B."/>
            <person name="Ayvaz T."/>
            <person name="Ross M."/>
            <person name="Santibanez J."/>
            <person name="Aqrawi P."/>
            <person name="Gross S."/>
            <person name="Joshi V."/>
            <person name="Fowler G."/>
            <person name="Nazareth L."/>
            <person name="Reid J."/>
            <person name="Worley K."/>
            <person name="Petrosino J."/>
            <person name="Highlander S."/>
            <person name="Gibbs R."/>
        </authorList>
    </citation>
    <scope>NUCLEOTIDE SEQUENCE [LARGE SCALE GENOMIC DNA]</scope>
    <source>
        <strain evidence="16 17">DSM 19965</strain>
    </source>
</reference>
<evidence type="ECO:0000256" key="1">
    <source>
        <dbReference type="ARBA" id="ARBA00006642"/>
    </source>
</evidence>
<evidence type="ECO:0000256" key="4">
    <source>
        <dbReference type="ARBA" id="ARBA00022857"/>
    </source>
</evidence>
<evidence type="ECO:0000256" key="7">
    <source>
        <dbReference type="ARBA" id="ARBA00023027"/>
    </source>
</evidence>
<feature type="domain" description="Dihydrodipicolinate reductase N-terminal" evidence="14">
    <location>
        <begin position="8"/>
        <end position="131"/>
    </location>
</feature>
<dbReference type="HAMAP" id="MF_00102">
    <property type="entry name" value="DapB"/>
    <property type="match status" value="1"/>
</dbReference>
<feature type="binding site" evidence="13">
    <location>
        <begin position="128"/>
        <end position="131"/>
    </location>
    <ligand>
        <name>NAD(+)</name>
        <dbReference type="ChEBI" id="CHEBI:57540"/>
    </ligand>
</feature>
<dbReference type="PANTHER" id="PTHR20836">
    <property type="entry name" value="DIHYDRODIPICOLINATE REDUCTASE"/>
    <property type="match status" value="1"/>
</dbReference>
<dbReference type="EMBL" id="AFBB01000002">
    <property type="protein sequence ID" value="EGF16713.1"/>
    <property type="molecule type" value="Genomic_DNA"/>
</dbReference>
<comment type="function">
    <text evidence="13">Catalyzes the conversion of 4-hydroxy-tetrahydrodipicolinate (HTPA) to tetrahydrodipicolinate.</text>
</comment>
<proteinExistence type="inferred from homology"/>
<dbReference type="PANTHER" id="PTHR20836:SF0">
    <property type="entry name" value="4-HYDROXY-TETRAHYDRODIPICOLINATE REDUCTASE 1, CHLOROPLASTIC-RELATED"/>
    <property type="match status" value="1"/>
</dbReference>
<comment type="pathway">
    <text evidence="9 13">Amino-acid biosynthesis; L-lysine biosynthesis via DAP pathway; (S)-tetrahydrodipicolinate from L-aspartate: step 4/4.</text>
</comment>
<comment type="catalytic activity">
    <reaction evidence="11 13">
        <text>(S)-2,3,4,5-tetrahydrodipicolinate + NADP(+) + H2O = (2S,4S)-4-hydroxy-2,3,4,5-tetrahydrodipicolinate + NADPH + H(+)</text>
        <dbReference type="Rhea" id="RHEA:35331"/>
        <dbReference type="ChEBI" id="CHEBI:15377"/>
        <dbReference type="ChEBI" id="CHEBI:15378"/>
        <dbReference type="ChEBI" id="CHEBI:16845"/>
        <dbReference type="ChEBI" id="CHEBI:57783"/>
        <dbReference type="ChEBI" id="CHEBI:58349"/>
        <dbReference type="ChEBI" id="CHEBI:67139"/>
        <dbReference type="EC" id="1.17.1.8"/>
    </reaction>
</comment>
<dbReference type="InterPro" id="IPR036291">
    <property type="entry name" value="NAD(P)-bd_dom_sf"/>
</dbReference>
<evidence type="ECO:0000256" key="12">
    <source>
        <dbReference type="ARBA" id="ARBA00049396"/>
    </source>
</evidence>
<organism evidence="16 17">
    <name type="scientific">Dialister micraerophilus DSM 19965</name>
    <dbReference type="NCBI Taxonomy" id="888062"/>
    <lineage>
        <taxon>Bacteria</taxon>
        <taxon>Bacillati</taxon>
        <taxon>Bacillota</taxon>
        <taxon>Negativicutes</taxon>
        <taxon>Veillonellales</taxon>
        <taxon>Veillonellaceae</taxon>
        <taxon>Dialister</taxon>
    </lineage>
</organism>
<name>F2BVH2_9FIRM</name>
<keyword evidence="8 13" id="KW-0457">Lysine biosynthesis</keyword>
<evidence type="ECO:0000256" key="3">
    <source>
        <dbReference type="ARBA" id="ARBA00022605"/>
    </source>
</evidence>
<evidence type="ECO:0000259" key="15">
    <source>
        <dbReference type="Pfam" id="PF05173"/>
    </source>
</evidence>
<evidence type="ECO:0000256" key="6">
    <source>
        <dbReference type="ARBA" id="ARBA00023002"/>
    </source>
</evidence>
<dbReference type="CDD" id="cd02274">
    <property type="entry name" value="DHDPR_N"/>
    <property type="match status" value="1"/>
</dbReference>
<accession>F2BVH2</accession>
<feature type="binding site" evidence="13">
    <location>
        <begin position="102"/>
        <end position="104"/>
    </location>
    <ligand>
        <name>NAD(+)</name>
        <dbReference type="ChEBI" id="CHEBI:57540"/>
    </ligand>
</feature>
<evidence type="ECO:0000256" key="13">
    <source>
        <dbReference type="HAMAP-Rule" id="MF_00102"/>
    </source>
</evidence>
<comment type="caution">
    <text evidence="13">Was originally thought to be a dihydrodipicolinate reductase (DHDPR), catalyzing the conversion of dihydrodipicolinate to tetrahydrodipicolinate. However, it was shown in E.coli that the substrate of the enzymatic reaction is not dihydrodipicolinate (DHDP) but in fact (2S,4S)-4-hydroxy-2,3,4,5-tetrahydrodipicolinic acid (HTPA), the product released by the DapA-catalyzed reaction.</text>
</comment>
<dbReference type="Proteomes" id="UP000003503">
    <property type="component" value="Unassembled WGS sequence"/>
</dbReference>
<dbReference type="SUPFAM" id="SSF51735">
    <property type="entry name" value="NAD(P)-binding Rossmann-fold domains"/>
    <property type="match status" value="1"/>
</dbReference>
<evidence type="ECO:0000256" key="2">
    <source>
        <dbReference type="ARBA" id="ARBA00022490"/>
    </source>
</evidence>
<comment type="caution">
    <text evidence="13">Lacks conserved residue(s) required for the propagation of feature annotation.</text>
</comment>
<keyword evidence="2 13" id="KW-0963">Cytoplasm</keyword>
<dbReference type="GO" id="GO:0019877">
    <property type="term" value="P:diaminopimelate biosynthetic process"/>
    <property type="evidence" value="ECO:0007669"/>
    <property type="project" value="UniProtKB-UniRule"/>
</dbReference>
<evidence type="ECO:0000256" key="9">
    <source>
        <dbReference type="ARBA" id="ARBA00037922"/>
    </source>
</evidence>
<dbReference type="GO" id="GO:0009089">
    <property type="term" value="P:lysine biosynthetic process via diaminopimelate"/>
    <property type="evidence" value="ECO:0007669"/>
    <property type="project" value="UniProtKB-UniRule"/>
</dbReference>
<dbReference type="InterPro" id="IPR000846">
    <property type="entry name" value="DapB_N"/>
</dbReference>
<dbReference type="PROSITE" id="PS01298">
    <property type="entry name" value="DAPB"/>
    <property type="match status" value="1"/>
</dbReference>
<evidence type="ECO:0000256" key="5">
    <source>
        <dbReference type="ARBA" id="ARBA00022915"/>
    </source>
</evidence>
<dbReference type="Pfam" id="PF01113">
    <property type="entry name" value="DapB_N"/>
    <property type="match status" value="1"/>
</dbReference>
<dbReference type="GO" id="GO:0016726">
    <property type="term" value="F:oxidoreductase activity, acting on CH or CH2 groups, NAD or NADP as acceptor"/>
    <property type="evidence" value="ECO:0007669"/>
    <property type="project" value="UniProtKB-UniRule"/>
</dbReference>
<comment type="subunit">
    <text evidence="13">Homotetramer.</text>
</comment>
<feature type="binding site" evidence="13">
    <location>
        <begin position="168"/>
        <end position="169"/>
    </location>
    <ligand>
        <name>(S)-2,3,4,5-tetrahydrodipicolinate</name>
        <dbReference type="ChEBI" id="CHEBI:16845"/>
    </ligand>
</feature>
<dbReference type="UniPathway" id="UPA00034">
    <property type="reaction ID" value="UER00018"/>
</dbReference>
<dbReference type="GO" id="GO:0051287">
    <property type="term" value="F:NAD binding"/>
    <property type="evidence" value="ECO:0007669"/>
    <property type="project" value="UniProtKB-UniRule"/>
</dbReference>
<dbReference type="GO" id="GO:0050661">
    <property type="term" value="F:NADP binding"/>
    <property type="evidence" value="ECO:0007669"/>
    <property type="project" value="UniProtKB-UniRule"/>
</dbReference>
<evidence type="ECO:0000313" key="16">
    <source>
        <dbReference type="EMBL" id="EGF16713.1"/>
    </source>
</evidence>
<feature type="active site" description="Proton donor/acceptor" evidence="13">
    <location>
        <position position="158"/>
    </location>
</feature>
<dbReference type="STRING" id="888062.HMPREF9083_0189"/>
<evidence type="ECO:0000256" key="10">
    <source>
        <dbReference type="ARBA" id="ARBA00038983"/>
    </source>
</evidence>
<dbReference type="EC" id="1.17.1.8" evidence="10 13"/>
<keyword evidence="6 13" id="KW-0560">Oxidoreductase</keyword>
<comment type="similarity">
    <text evidence="1 13">Belongs to the DapB family.</text>
</comment>
<dbReference type="Pfam" id="PF05173">
    <property type="entry name" value="DapB_C"/>
    <property type="match status" value="1"/>
</dbReference>
<feature type="active site" description="Proton donor" evidence="13">
    <location>
        <position position="162"/>
    </location>
</feature>
<evidence type="ECO:0000256" key="8">
    <source>
        <dbReference type="ARBA" id="ARBA00023154"/>
    </source>
</evidence>
<sequence>MKEGFSMIRILVNGASGRMGSEVVRALVNEKDLSLVAAVDPKQAGKDAGEVAGIAANGIKIVATLEEGFLSKPDVVVDFTTPKVIFENAKKVLNAKIHIVIGTTGLTEEQRKALSEISEKTGANALIAPNFSLGAVLLMKASAEISKYLPNAEIIELHHNNKLDAPSGTAKLTAEKMAQVRTLDMLEDKTSESLEGARGGKYKGIHIHSVRLPGFVAHQEVIFGGFGEVLTIRHDSMNRTSFMPGVMIACRKVASVHGVTYGLEKYL</sequence>
<keyword evidence="7 13" id="KW-0520">NAD</keyword>
<keyword evidence="4 13" id="KW-0521">NADP</keyword>
<dbReference type="GO" id="GO:0005829">
    <property type="term" value="C:cytosol"/>
    <property type="evidence" value="ECO:0007669"/>
    <property type="project" value="TreeGrafter"/>
</dbReference>
<evidence type="ECO:0000256" key="11">
    <source>
        <dbReference type="ARBA" id="ARBA00049080"/>
    </source>
</evidence>
<dbReference type="eggNOG" id="COG0289">
    <property type="taxonomic scope" value="Bacteria"/>
</dbReference>
<feature type="binding site" evidence="13">
    <location>
        <position position="159"/>
    </location>
    <ligand>
        <name>(S)-2,3,4,5-tetrahydrodipicolinate</name>
        <dbReference type="ChEBI" id="CHEBI:16845"/>
    </ligand>
</feature>
<protein>
    <recommendedName>
        <fullName evidence="10 13">4-hydroxy-tetrahydrodipicolinate reductase</fullName>
        <shortName evidence="13">HTPA reductase</shortName>
        <ecNumber evidence="10 13">1.17.1.8</ecNumber>
    </recommendedName>
</protein>
<dbReference type="SUPFAM" id="SSF55347">
    <property type="entry name" value="Glyceraldehyde-3-phosphate dehydrogenase-like, C-terminal domain"/>
    <property type="match status" value="1"/>
</dbReference>
<dbReference type="FunFam" id="3.30.360.10:FF:000009">
    <property type="entry name" value="4-hydroxy-tetrahydrodipicolinate reductase"/>
    <property type="match status" value="1"/>
</dbReference>
<evidence type="ECO:0000313" key="17">
    <source>
        <dbReference type="Proteomes" id="UP000003503"/>
    </source>
</evidence>
<keyword evidence="5 13" id="KW-0220">Diaminopimelate biosynthesis</keyword>
<dbReference type="PIRSF" id="PIRSF000161">
    <property type="entry name" value="DHPR"/>
    <property type="match status" value="1"/>
</dbReference>
<dbReference type="Gene3D" id="3.40.50.720">
    <property type="entry name" value="NAD(P)-binding Rossmann-like Domain"/>
    <property type="match status" value="1"/>
</dbReference>
<feature type="domain" description="Dihydrodipicolinate reductase C-terminal" evidence="15">
    <location>
        <begin position="134"/>
        <end position="267"/>
    </location>
</feature>
<keyword evidence="17" id="KW-1185">Reference proteome</keyword>
<gene>
    <name evidence="13 16" type="primary">dapB</name>
    <name evidence="16" type="ORF">HMPREF9083_0189</name>
</gene>
<dbReference type="AlphaFoldDB" id="F2BVH2"/>
<comment type="subcellular location">
    <subcellularLocation>
        <location evidence="13">Cytoplasm</location>
    </subcellularLocation>
</comment>
<dbReference type="HOGENOM" id="CLU_047479_0_1_9"/>
<comment type="caution">
    <text evidence="16">The sequence shown here is derived from an EMBL/GenBank/DDBJ whole genome shotgun (WGS) entry which is preliminary data.</text>
</comment>
<dbReference type="GO" id="GO:0008839">
    <property type="term" value="F:4-hydroxy-tetrahydrodipicolinate reductase"/>
    <property type="evidence" value="ECO:0007669"/>
    <property type="project" value="UniProtKB-UniRule"/>
</dbReference>
<comment type="catalytic activity">
    <reaction evidence="12 13">
        <text>(S)-2,3,4,5-tetrahydrodipicolinate + NAD(+) + H2O = (2S,4S)-4-hydroxy-2,3,4,5-tetrahydrodipicolinate + NADH + H(+)</text>
        <dbReference type="Rhea" id="RHEA:35323"/>
        <dbReference type="ChEBI" id="CHEBI:15377"/>
        <dbReference type="ChEBI" id="CHEBI:15378"/>
        <dbReference type="ChEBI" id="CHEBI:16845"/>
        <dbReference type="ChEBI" id="CHEBI:57540"/>
        <dbReference type="ChEBI" id="CHEBI:57945"/>
        <dbReference type="ChEBI" id="CHEBI:67139"/>
        <dbReference type="EC" id="1.17.1.8"/>
    </reaction>
</comment>
<dbReference type="NCBIfam" id="TIGR00036">
    <property type="entry name" value="dapB"/>
    <property type="match status" value="1"/>
</dbReference>
<dbReference type="InterPro" id="IPR023940">
    <property type="entry name" value="DHDPR_bac"/>
</dbReference>
<feature type="binding site" evidence="13">
    <location>
        <position position="40"/>
    </location>
    <ligand>
        <name>NAD(+)</name>
        <dbReference type="ChEBI" id="CHEBI:57540"/>
    </ligand>
</feature>
<dbReference type="Gene3D" id="3.30.360.10">
    <property type="entry name" value="Dihydrodipicolinate Reductase, domain 2"/>
    <property type="match status" value="1"/>
</dbReference>
<keyword evidence="3 13" id="KW-0028">Amino-acid biosynthesis</keyword>
<evidence type="ECO:0000259" key="14">
    <source>
        <dbReference type="Pfam" id="PF01113"/>
    </source>
</evidence>
<feature type="binding site" evidence="13">
    <location>
        <begin position="14"/>
        <end position="19"/>
    </location>
    <ligand>
        <name>NAD(+)</name>
        <dbReference type="ChEBI" id="CHEBI:57540"/>
    </ligand>
</feature>
<dbReference type="InterPro" id="IPR022664">
    <property type="entry name" value="DapB_N_CS"/>
</dbReference>
<dbReference type="InterPro" id="IPR022663">
    <property type="entry name" value="DapB_C"/>
</dbReference>